<sequence length="583" mass="64990">MSGIAEHIIDDIRGRADIVEVVSDYLALKKAGANYRALCPFHDEKTPSFNVNPEKRIFHCFGCGEGGNVFTFLMKLESITFPEAVSMLGKRYGVAIPERGGVVDSDIEKVYSVLAIAEKFYHNTLKNEGVGSKIKLYLASRELDNELIEAFSLGFAPDEWDALLIHLRKNSFGDSIIEKAGLITKSSRGTYIDRFRNRLLFPIHDAGGRVIAFGGRTLETNAKSAKYINSPETPVYHKSRVLYGYHLAKQPARREEAMIVVEGYMDVVAMKKAGVENCVAVSGTAFTSEQAVLLSRVCEKAVLVFDSDKAGLSAAQRSGEILSERNLSVRVLVLPGAKDPDEFFKEHDLNEFLALVKSAPSFIQFAIDRTLAGFDLSDVEGRVKAVRLAVPLLRRVKDEIERDQYMKYLSERTGAREDVVRREVSGSRASATAPAPKEAERARTVSSKAEKVLIRMLLDHPQYLGGQAKELVPEDFTDSLYRKMFALILEGAGRNIRSAAGILDLAEDENLRRELSMLSMEKGLIDEDNRDAALVDHVRVVKHRPGERRKLRERMKLAGETASVEEFFSAGSKYLEAMKKKEK</sequence>
<protein>
    <submittedName>
        <fullName evidence="15">DNA primase</fullName>
        <ecNumber evidence="15">2.7.7.-</ecNumber>
    </submittedName>
</protein>
<dbReference type="AlphaFoldDB" id="A0A3B1C9P7"/>
<comment type="cofactor">
    <cofactor evidence="1">
        <name>Zn(2+)</name>
        <dbReference type="ChEBI" id="CHEBI:29105"/>
    </cofactor>
</comment>
<gene>
    <name evidence="15" type="ORF">MNBD_NITROSPINAE01-191</name>
</gene>
<dbReference type="InterPro" id="IPR019475">
    <property type="entry name" value="DNA_primase_DnaB-bd"/>
</dbReference>
<dbReference type="Pfam" id="PF01807">
    <property type="entry name" value="Zn_ribbon_DnaG"/>
    <property type="match status" value="1"/>
</dbReference>
<evidence type="ECO:0000256" key="12">
    <source>
        <dbReference type="ARBA" id="ARBA00023163"/>
    </source>
</evidence>
<dbReference type="PANTHER" id="PTHR30313">
    <property type="entry name" value="DNA PRIMASE"/>
    <property type="match status" value="1"/>
</dbReference>
<dbReference type="Gene3D" id="3.40.1360.10">
    <property type="match status" value="1"/>
</dbReference>
<dbReference type="GO" id="GO:0003677">
    <property type="term" value="F:DNA binding"/>
    <property type="evidence" value="ECO:0007669"/>
    <property type="project" value="UniProtKB-KW"/>
</dbReference>
<keyword evidence="12" id="KW-0804">Transcription</keyword>
<dbReference type="SMART" id="SM00493">
    <property type="entry name" value="TOPRIM"/>
    <property type="match status" value="1"/>
</dbReference>
<evidence type="ECO:0000256" key="4">
    <source>
        <dbReference type="ARBA" id="ARBA00022679"/>
    </source>
</evidence>
<dbReference type="GO" id="GO:0006269">
    <property type="term" value="P:DNA replication, synthesis of primer"/>
    <property type="evidence" value="ECO:0007669"/>
    <property type="project" value="UniProtKB-KW"/>
</dbReference>
<evidence type="ECO:0000256" key="5">
    <source>
        <dbReference type="ARBA" id="ARBA00022695"/>
    </source>
</evidence>
<evidence type="ECO:0000256" key="10">
    <source>
        <dbReference type="ARBA" id="ARBA00022842"/>
    </source>
</evidence>
<dbReference type="InterPro" id="IPR037068">
    <property type="entry name" value="DNA_primase_core_N_sf"/>
</dbReference>
<dbReference type="PIRSF" id="PIRSF002811">
    <property type="entry name" value="DnaG"/>
    <property type="match status" value="1"/>
</dbReference>
<accession>A0A3B1C9P7</accession>
<dbReference type="InterPro" id="IPR030846">
    <property type="entry name" value="DnaG_bac"/>
</dbReference>
<dbReference type="Gene3D" id="3.90.980.10">
    <property type="entry name" value="DNA primase, catalytic core, N-terminal domain"/>
    <property type="match status" value="1"/>
</dbReference>
<dbReference type="GO" id="GO:0008270">
    <property type="term" value="F:zinc ion binding"/>
    <property type="evidence" value="ECO:0007669"/>
    <property type="project" value="UniProtKB-KW"/>
</dbReference>
<dbReference type="SUPFAM" id="SSF57783">
    <property type="entry name" value="Zinc beta-ribbon"/>
    <property type="match status" value="1"/>
</dbReference>
<keyword evidence="8" id="KW-0863">Zinc-finger</keyword>
<dbReference type="GO" id="GO:1990077">
    <property type="term" value="C:primosome complex"/>
    <property type="evidence" value="ECO:0007669"/>
    <property type="project" value="UniProtKB-KW"/>
</dbReference>
<keyword evidence="5 15" id="KW-0548">Nucleotidyltransferase</keyword>
<dbReference type="Gene3D" id="1.10.860.10">
    <property type="entry name" value="DNAb Helicase, Chain A"/>
    <property type="match status" value="1"/>
</dbReference>
<dbReference type="GO" id="GO:0003899">
    <property type="term" value="F:DNA-directed RNA polymerase activity"/>
    <property type="evidence" value="ECO:0007669"/>
    <property type="project" value="InterPro"/>
</dbReference>
<evidence type="ECO:0000256" key="9">
    <source>
        <dbReference type="ARBA" id="ARBA00022833"/>
    </source>
</evidence>
<dbReference type="EMBL" id="UOGC01000091">
    <property type="protein sequence ID" value="VAX19580.1"/>
    <property type="molecule type" value="Genomic_DNA"/>
</dbReference>
<dbReference type="CDD" id="cd03364">
    <property type="entry name" value="TOPRIM_DnaG_primases"/>
    <property type="match status" value="1"/>
</dbReference>
<dbReference type="InterPro" id="IPR006171">
    <property type="entry name" value="TOPRIM_dom"/>
</dbReference>
<dbReference type="PANTHER" id="PTHR30313:SF2">
    <property type="entry name" value="DNA PRIMASE"/>
    <property type="match status" value="1"/>
</dbReference>
<keyword evidence="6" id="KW-0235">DNA replication</keyword>
<keyword evidence="7" id="KW-0479">Metal-binding</keyword>
<proteinExistence type="inferred from homology"/>
<keyword evidence="2" id="KW-0240">DNA-directed RNA polymerase</keyword>
<dbReference type="SMART" id="SM00400">
    <property type="entry name" value="ZnF_CHCC"/>
    <property type="match status" value="1"/>
</dbReference>
<dbReference type="Gene3D" id="3.90.580.10">
    <property type="entry name" value="Zinc finger, CHC2-type domain"/>
    <property type="match status" value="1"/>
</dbReference>
<organism evidence="15">
    <name type="scientific">hydrothermal vent metagenome</name>
    <dbReference type="NCBI Taxonomy" id="652676"/>
    <lineage>
        <taxon>unclassified sequences</taxon>
        <taxon>metagenomes</taxon>
        <taxon>ecological metagenomes</taxon>
    </lineage>
</organism>
<dbReference type="FunFam" id="3.90.980.10:FF:000001">
    <property type="entry name" value="DNA primase"/>
    <property type="match status" value="1"/>
</dbReference>
<dbReference type="GO" id="GO:0000428">
    <property type="term" value="C:DNA-directed RNA polymerase complex"/>
    <property type="evidence" value="ECO:0007669"/>
    <property type="project" value="UniProtKB-KW"/>
</dbReference>
<reference evidence="15" key="1">
    <citation type="submission" date="2018-06" db="EMBL/GenBank/DDBJ databases">
        <authorList>
            <person name="Zhirakovskaya E."/>
        </authorList>
    </citation>
    <scope>NUCLEOTIDE SEQUENCE</scope>
</reference>
<evidence type="ECO:0000256" key="11">
    <source>
        <dbReference type="ARBA" id="ARBA00023125"/>
    </source>
</evidence>
<name>A0A3B1C9P7_9ZZZZ</name>
<dbReference type="InterPro" id="IPR013264">
    <property type="entry name" value="DNAG_N"/>
</dbReference>
<evidence type="ECO:0000256" key="2">
    <source>
        <dbReference type="ARBA" id="ARBA00022478"/>
    </source>
</evidence>
<keyword evidence="4 15" id="KW-0808">Transferase</keyword>
<dbReference type="EC" id="2.7.7.-" evidence="15"/>
<dbReference type="HAMAP" id="MF_00974">
    <property type="entry name" value="DNA_primase_DnaG"/>
    <property type="match status" value="1"/>
</dbReference>
<dbReference type="PROSITE" id="PS50880">
    <property type="entry name" value="TOPRIM"/>
    <property type="match status" value="1"/>
</dbReference>
<dbReference type="Pfam" id="PF10410">
    <property type="entry name" value="DnaB_bind"/>
    <property type="match status" value="1"/>
</dbReference>
<evidence type="ECO:0000256" key="7">
    <source>
        <dbReference type="ARBA" id="ARBA00022723"/>
    </source>
</evidence>
<dbReference type="FunFam" id="3.90.580.10:FF:000001">
    <property type="entry name" value="DNA primase"/>
    <property type="match status" value="1"/>
</dbReference>
<dbReference type="Pfam" id="PF13155">
    <property type="entry name" value="Toprim_2"/>
    <property type="match status" value="1"/>
</dbReference>
<evidence type="ECO:0000256" key="8">
    <source>
        <dbReference type="ARBA" id="ARBA00022771"/>
    </source>
</evidence>
<evidence type="ECO:0000256" key="3">
    <source>
        <dbReference type="ARBA" id="ARBA00022515"/>
    </source>
</evidence>
<keyword evidence="10" id="KW-0460">Magnesium</keyword>
<dbReference type="Pfam" id="PF08275">
    <property type="entry name" value="DNAG_N"/>
    <property type="match status" value="1"/>
</dbReference>
<dbReference type="InterPro" id="IPR016136">
    <property type="entry name" value="DNA_helicase_N/primase_C"/>
</dbReference>
<dbReference type="GO" id="GO:0005737">
    <property type="term" value="C:cytoplasm"/>
    <property type="evidence" value="ECO:0007669"/>
    <property type="project" value="TreeGrafter"/>
</dbReference>
<dbReference type="InterPro" id="IPR036977">
    <property type="entry name" value="DNA_primase_Znf_CHC2"/>
</dbReference>
<dbReference type="Gene3D" id="1.20.50.20">
    <property type="entry name" value="DnaG, RNA polymerase domain, helical bundle"/>
    <property type="match status" value="1"/>
</dbReference>
<dbReference type="SUPFAM" id="SSF56731">
    <property type="entry name" value="DNA primase core"/>
    <property type="match status" value="1"/>
</dbReference>
<feature type="region of interest" description="Disordered" evidence="13">
    <location>
        <begin position="420"/>
        <end position="442"/>
    </location>
</feature>
<evidence type="ECO:0000256" key="6">
    <source>
        <dbReference type="ARBA" id="ARBA00022705"/>
    </source>
</evidence>
<evidence type="ECO:0000256" key="13">
    <source>
        <dbReference type="SAM" id="MobiDB-lite"/>
    </source>
</evidence>
<evidence type="ECO:0000259" key="14">
    <source>
        <dbReference type="PROSITE" id="PS50880"/>
    </source>
</evidence>
<feature type="domain" description="Toprim" evidence="14">
    <location>
        <begin position="256"/>
        <end position="337"/>
    </location>
</feature>
<keyword evidence="11" id="KW-0238">DNA-binding</keyword>
<dbReference type="InterPro" id="IPR050219">
    <property type="entry name" value="DnaG_primase"/>
</dbReference>
<dbReference type="InterPro" id="IPR002694">
    <property type="entry name" value="Znf_CHC2"/>
</dbReference>
<evidence type="ECO:0000313" key="15">
    <source>
        <dbReference type="EMBL" id="VAX19580.1"/>
    </source>
</evidence>
<keyword evidence="3" id="KW-0639">Primosome</keyword>
<dbReference type="InterPro" id="IPR034151">
    <property type="entry name" value="TOPRIM_DnaG_bac"/>
</dbReference>
<dbReference type="InterPro" id="IPR006295">
    <property type="entry name" value="DNA_primase_DnaG"/>
</dbReference>
<dbReference type="NCBIfam" id="TIGR01391">
    <property type="entry name" value="dnaG"/>
    <property type="match status" value="1"/>
</dbReference>
<evidence type="ECO:0000256" key="1">
    <source>
        <dbReference type="ARBA" id="ARBA00001947"/>
    </source>
</evidence>
<keyword evidence="9" id="KW-0862">Zinc</keyword>